<evidence type="ECO:0000256" key="1">
    <source>
        <dbReference type="ARBA" id="ARBA00010641"/>
    </source>
</evidence>
<dbReference type="InterPro" id="IPR013324">
    <property type="entry name" value="RNA_pol_sigma_r3/r4-like"/>
</dbReference>
<feature type="domain" description="RNA polymerase sigma factor 70 region 4 type 2" evidence="7">
    <location>
        <begin position="124"/>
        <end position="174"/>
    </location>
</feature>
<dbReference type="Pfam" id="PF04542">
    <property type="entry name" value="Sigma70_r2"/>
    <property type="match status" value="1"/>
</dbReference>
<dbReference type="PANTHER" id="PTHR43133">
    <property type="entry name" value="RNA POLYMERASE ECF-TYPE SIGMA FACTO"/>
    <property type="match status" value="1"/>
</dbReference>
<gene>
    <name evidence="8" type="ORF">J4G78_10545</name>
</gene>
<dbReference type="CDD" id="cd06171">
    <property type="entry name" value="Sigma70_r4"/>
    <property type="match status" value="1"/>
</dbReference>
<name>A0ABX7T0L9_9SPHN</name>
<comment type="similarity">
    <text evidence="1">Belongs to the sigma-70 factor family. ECF subfamily.</text>
</comment>
<keyword evidence="3" id="KW-0731">Sigma factor</keyword>
<accession>A0ABX7T0L9</accession>
<dbReference type="InterPro" id="IPR036388">
    <property type="entry name" value="WH-like_DNA-bd_sf"/>
</dbReference>
<dbReference type="EMBL" id="CP071794">
    <property type="protein sequence ID" value="QTD54701.1"/>
    <property type="molecule type" value="Genomic_DNA"/>
</dbReference>
<evidence type="ECO:0000256" key="3">
    <source>
        <dbReference type="ARBA" id="ARBA00023082"/>
    </source>
</evidence>
<dbReference type="Pfam" id="PF08281">
    <property type="entry name" value="Sigma70_r4_2"/>
    <property type="match status" value="1"/>
</dbReference>
<evidence type="ECO:0000313" key="8">
    <source>
        <dbReference type="EMBL" id="QTD54701.1"/>
    </source>
</evidence>
<dbReference type="InterPro" id="IPR014284">
    <property type="entry name" value="RNA_pol_sigma-70_dom"/>
</dbReference>
<protein>
    <submittedName>
        <fullName evidence="8">RNA polymerase sigma factor</fullName>
    </submittedName>
</protein>
<dbReference type="SUPFAM" id="SSF88659">
    <property type="entry name" value="Sigma3 and sigma4 domains of RNA polymerase sigma factors"/>
    <property type="match status" value="1"/>
</dbReference>
<reference evidence="8 9" key="1">
    <citation type="submission" date="2021-03" db="EMBL/GenBank/DDBJ databases">
        <title>Complete genome of Parasphingorhabdus_sp.JHSY0214.</title>
        <authorList>
            <person name="Yoo J.H."/>
            <person name="Bae J.W."/>
        </authorList>
    </citation>
    <scope>NUCLEOTIDE SEQUENCE [LARGE SCALE GENOMIC DNA]</scope>
    <source>
        <strain evidence="8 9">JHSY0214</strain>
    </source>
</reference>
<dbReference type="Gene3D" id="1.10.1740.10">
    <property type="match status" value="1"/>
</dbReference>
<evidence type="ECO:0000259" key="6">
    <source>
        <dbReference type="Pfam" id="PF04542"/>
    </source>
</evidence>
<keyword evidence="2" id="KW-0805">Transcription regulation</keyword>
<dbReference type="InterPro" id="IPR013325">
    <property type="entry name" value="RNA_pol_sigma_r2"/>
</dbReference>
<keyword evidence="9" id="KW-1185">Reference proteome</keyword>
<dbReference type="Proteomes" id="UP000663923">
    <property type="component" value="Chromosome"/>
</dbReference>
<sequence>MSMRYSDTDRIYDELLLTRIQAGDRRAGERLAARWHPRLMRTAYRLLRDEEQARVAVQEAWSGICKGWRRLRNPSRFPAWAYTILHRKCADQIGRNRKHRSLHTVAAEDAELSVAPRGEDKVTIDQAFDSLSDDHRTAALLYFGEGLTIKEIAEVTGAAIGTAKSRLFHARRQLKAALDDEHNEGDM</sequence>
<dbReference type="InterPro" id="IPR039425">
    <property type="entry name" value="RNA_pol_sigma-70-like"/>
</dbReference>
<keyword evidence="4" id="KW-0238">DNA-binding</keyword>
<evidence type="ECO:0000256" key="4">
    <source>
        <dbReference type="ARBA" id="ARBA00023125"/>
    </source>
</evidence>
<organism evidence="8 9">
    <name type="scientific">Parasphingorhabdus cellanae</name>
    <dbReference type="NCBI Taxonomy" id="2806553"/>
    <lineage>
        <taxon>Bacteria</taxon>
        <taxon>Pseudomonadati</taxon>
        <taxon>Pseudomonadota</taxon>
        <taxon>Alphaproteobacteria</taxon>
        <taxon>Sphingomonadales</taxon>
        <taxon>Sphingomonadaceae</taxon>
        <taxon>Parasphingorhabdus</taxon>
    </lineage>
</organism>
<dbReference type="InterPro" id="IPR007627">
    <property type="entry name" value="RNA_pol_sigma70_r2"/>
</dbReference>
<dbReference type="Gene3D" id="1.10.10.10">
    <property type="entry name" value="Winged helix-like DNA-binding domain superfamily/Winged helix DNA-binding domain"/>
    <property type="match status" value="1"/>
</dbReference>
<feature type="domain" description="RNA polymerase sigma-70 region 2" evidence="6">
    <location>
        <begin position="32"/>
        <end position="98"/>
    </location>
</feature>
<evidence type="ECO:0000256" key="5">
    <source>
        <dbReference type="ARBA" id="ARBA00023163"/>
    </source>
</evidence>
<dbReference type="PANTHER" id="PTHR43133:SF8">
    <property type="entry name" value="RNA POLYMERASE SIGMA FACTOR HI_1459-RELATED"/>
    <property type="match status" value="1"/>
</dbReference>
<evidence type="ECO:0000313" key="9">
    <source>
        <dbReference type="Proteomes" id="UP000663923"/>
    </source>
</evidence>
<dbReference type="InterPro" id="IPR013249">
    <property type="entry name" value="RNA_pol_sigma70_r4_t2"/>
</dbReference>
<keyword evidence="5" id="KW-0804">Transcription</keyword>
<evidence type="ECO:0000256" key="2">
    <source>
        <dbReference type="ARBA" id="ARBA00023015"/>
    </source>
</evidence>
<dbReference type="RefSeq" id="WP_207986535.1">
    <property type="nucleotide sequence ID" value="NZ_CP071794.1"/>
</dbReference>
<dbReference type="SUPFAM" id="SSF88946">
    <property type="entry name" value="Sigma2 domain of RNA polymerase sigma factors"/>
    <property type="match status" value="1"/>
</dbReference>
<evidence type="ECO:0000259" key="7">
    <source>
        <dbReference type="Pfam" id="PF08281"/>
    </source>
</evidence>
<proteinExistence type="inferred from homology"/>
<dbReference type="NCBIfam" id="TIGR02937">
    <property type="entry name" value="sigma70-ECF"/>
    <property type="match status" value="1"/>
</dbReference>